<accession>Q12MT8</accession>
<dbReference type="OrthoDB" id="5588650at2"/>
<feature type="transmembrane region" description="Helical" evidence="1">
    <location>
        <begin position="99"/>
        <end position="116"/>
    </location>
</feature>
<sequence length="124" mass="13807">MYAMLLKTHLILVGLSMFSFILRSSWAYYYPHLLANEIALKSHKIVTLLLLLSALLLCISLGQYPFVDAWLTEKLVLLVLYVAAALMAFNSRLAPKVRGLVIMTACVSLVLMVIIAKTHSSLVL</sequence>
<dbReference type="eggNOG" id="COG3094">
    <property type="taxonomic scope" value="Bacteria"/>
</dbReference>
<evidence type="ECO:0000313" key="3">
    <source>
        <dbReference type="Proteomes" id="UP000001982"/>
    </source>
</evidence>
<evidence type="ECO:0000313" key="2">
    <source>
        <dbReference type="EMBL" id="ABE55238.1"/>
    </source>
</evidence>
<keyword evidence="1" id="KW-0812">Transmembrane</keyword>
<dbReference type="STRING" id="318161.Sden_1955"/>
<organism evidence="2 3">
    <name type="scientific">Shewanella denitrificans (strain OS217 / ATCC BAA-1090 / DSM 15013)</name>
    <dbReference type="NCBI Taxonomy" id="318161"/>
    <lineage>
        <taxon>Bacteria</taxon>
        <taxon>Pseudomonadati</taxon>
        <taxon>Pseudomonadota</taxon>
        <taxon>Gammaproteobacteria</taxon>
        <taxon>Alteromonadales</taxon>
        <taxon>Shewanellaceae</taxon>
        <taxon>Shewanella</taxon>
    </lineage>
</organism>
<protein>
    <recommendedName>
        <fullName evidence="4">Invasion gene expression up-regulator, SirB</fullName>
    </recommendedName>
</protein>
<dbReference type="EMBL" id="CP000302">
    <property type="protein sequence ID" value="ABE55238.1"/>
    <property type="molecule type" value="Genomic_DNA"/>
</dbReference>
<proteinExistence type="predicted"/>
<evidence type="ECO:0000256" key="1">
    <source>
        <dbReference type="SAM" id="Phobius"/>
    </source>
</evidence>
<dbReference type="InterPro" id="IPR007360">
    <property type="entry name" value="SirB"/>
</dbReference>
<reference evidence="2 3" key="1">
    <citation type="submission" date="2006-03" db="EMBL/GenBank/DDBJ databases">
        <title>Complete sequence of Shewanella denitrificans OS217.</title>
        <authorList>
            <consortium name="US DOE Joint Genome Institute"/>
            <person name="Copeland A."/>
            <person name="Lucas S."/>
            <person name="Lapidus A."/>
            <person name="Barry K."/>
            <person name="Detter J.C."/>
            <person name="Glavina del Rio T."/>
            <person name="Hammon N."/>
            <person name="Israni S."/>
            <person name="Dalin E."/>
            <person name="Tice H."/>
            <person name="Pitluck S."/>
            <person name="Brettin T."/>
            <person name="Bruce D."/>
            <person name="Han C."/>
            <person name="Tapia R."/>
            <person name="Gilna P."/>
            <person name="Kiss H."/>
            <person name="Schmutz J."/>
            <person name="Larimer F."/>
            <person name="Land M."/>
            <person name="Hauser L."/>
            <person name="Kyrpides N."/>
            <person name="Lykidis A."/>
            <person name="Richardson P."/>
        </authorList>
    </citation>
    <scope>NUCLEOTIDE SEQUENCE [LARGE SCALE GENOMIC DNA]</scope>
    <source>
        <strain evidence="3">OS217 / ATCC BAA-1090 / DSM 15013</strain>
    </source>
</reference>
<feature type="transmembrane region" description="Helical" evidence="1">
    <location>
        <begin position="43"/>
        <end position="63"/>
    </location>
</feature>
<keyword evidence="3" id="KW-1185">Reference proteome</keyword>
<gene>
    <name evidence="2" type="ordered locus">Sden_1955</name>
</gene>
<dbReference type="PANTHER" id="PTHR39594">
    <property type="entry name" value="PROTEIN YCHQ"/>
    <property type="match status" value="1"/>
</dbReference>
<name>Q12MT8_SHEDO</name>
<dbReference type="PANTHER" id="PTHR39594:SF1">
    <property type="entry name" value="PROTEIN YCHQ"/>
    <property type="match status" value="1"/>
</dbReference>
<feature type="transmembrane region" description="Helical" evidence="1">
    <location>
        <begin position="75"/>
        <end position="93"/>
    </location>
</feature>
<dbReference type="RefSeq" id="WP_011496394.1">
    <property type="nucleotide sequence ID" value="NC_007954.1"/>
</dbReference>
<dbReference type="KEGG" id="sdn:Sden_1955"/>
<dbReference type="HOGENOM" id="CLU_123860_2_1_6"/>
<evidence type="ECO:0008006" key="4">
    <source>
        <dbReference type="Google" id="ProtNLM"/>
    </source>
</evidence>
<dbReference type="PIRSF" id="PIRSF005610">
    <property type="entry name" value="SirB"/>
    <property type="match status" value="1"/>
</dbReference>
<keyword evidence="1" id="KW-1133">Transmembrane helix</keyword>
<dbReference type="AlphaFoldDB" id="Q12MT8"/>
<dbReference type="GO" id="GO:0005886">
    <property type="term" value="C:plasma membrane"/>
    <property type="evidence" value="ECO:0007669"/>
    <property type="project" value="TreeGrafter"/>
</dbReference>
<dbReference type="Proteomes" id="UP000001982">
    <property type="component" value="Chromosome"/>
</dbReference>
<keyword evidence="1" id="KW-0472">Membrane</keyword>
<dbReference type="Pfam" id="PF04247">
    <property type="entry name" value="SirB"/>
    <property type="match status" value="1"/>
</dbReference>